<protein>
    <submittedName>
        <fullName evidence="1">Uncharacterized protein</fullName>
    </submittedName>
</protein>
<evidence type="ECO:0000313" key="2">
    <source>
        <dbReference type="Proteomes" id="UP000075243"/>
    </source>
</evidence>
<dbReference type="AlphaFoldDB" id="A0A151T5L1"/>
<gene>
    <name evidence="1" type="ORF">KK1_016870</name>
</gene>
<name>A0A151T5L1_CAJCA</name>
<reference evidence="1 2" key="1">
    <citation type="journal article" date="2012" name="Nat. Biotechnol.">
        <title>Draft genome sequence of pigeonpea (Cajanus cajan), an orphan legume crop of resource-poor farmers.</title>
        <authorList>
            <person name="Varshney R.K."/>
            <person name="Chen W."/>
            <person name="Li Y."/>
            <person name="Bharti A.K."/>
            <person name="Saxena R.K."/>
            <person name="Schlueter J.A."/>
            <person name="Donoghue M.T."/>
            <person name="Azam S."/>
            <person name="Fan G."/>
            <person name="Whaley A.M."/>
            <person name="Farmer A.D."/>
            <person name="Sheridan J."/>
            <person name="Iwata A."/>
            <person name="Tuteja R."/>
            <person name="Penmetsa R.V."/>
            <person name="Wu W."/>
            <person name="Upadhyaya H.D."/>
            <person name="Yang S.P."/>
            <person name="Shah T."/>
            <person name="Saxena K.B."/>
            <person name="Michael T."/>
            <person name="McCombie W.R."/>
            <person name="Yang B."/>
            <person name="Zhang G."/>
            <person name="Yang H."/>
            <person name="Wang J."/>
            <person name="Spillane C."/>
            <person name="Cook D.R."/>
            <person name="May G.D."/>
            <person name="Xu X."/>
            <person name="Jackson S.A."/>
        </authorList>
    </citation>
    <scope>NUCLEOTIDE SEQUENCE [LARGE SCALE GENOMIC DNA]</scope>
    <source>
        <strain evidence="2">cv. Asha</strain>
    </source>
</reference>
<evidence type="ECO:0000313" key="1">
    <source>
        <dbReference type="EMBL" id="KYP62338.1"/>
    </source>
</evidence>
<dbReference type="Gramene" id="C.cajan_16388.t">
    <property type="protein sequence ID" value="C.cajan_16388.t.cds1"/>
    <property type="gene ID" value="C.cajan_16388"/>
</dbReference>
<organism evidence="1 2">
    <name type="scientific">Cajanus cajan</name>
    <name type="common">Pigeon pea</name>
    <name type="synonym">Cajanus indicus</name>
    <dbReference type="NCBI Taxonomy" id="3821"/>
    <lineage>
        <taxon>Eukaryota</taxon>
        <taxon>Viridiplantae</taxon>
        <taxon>Streptophyta</taxon>
        <taxon>Embryophyta</taxon>
        <taxon>Tracheophyta</taxon>
        <taxon>Spermatophyta</taxon>
        <taxon>Magnoliopsida</taxon>
        <taxon>eudicotyledons</taxon>
        <taxon>Gunneridae</taxon>
        <taxon>Pentapetalae</taxon>
        <taxon>rosids</taxon>
        <taxon>fabids</taxon>
        <taxon>Fabales</taxon>
        <taxon>Fabaceae</taxon>
        <taxon>Papilionoideae</taxon>
        <taxon>50 kb inversion clade</taxon>
        <taxon>NPAAA clade</taxon>
        <taxon>indigoferoid/millettioid clade</taxon>
        <taxon>Phaseoleae</taxon>
        <taxon>Cajanus</taxon>
    </lineage>
</organism>
<accession>A0A151T5L1</accession>
<sequence length="61" mass="7116">DELANYEHIITCTCGGYKYDITLILDKCREEECVHQFLMGLDNVSYGIVQFTYCEPYVIIE</sequence>
<proteinExistence type="predicted"/>
<keyword evidence="2" id="KW-1185">Reference proteome</keyword>
<feature type="non-terminal residue" evidence="1">
    <location>
        <position position="1"/>
    </location>
</feature>
<dbReference type="EMBL" id="CM003610">
    <property type="protein sequence ID" value="KYP62338.1"/>
    <property type="molecule type" value="Genomic_DNA"/>
</dbReference>
<dbReference type="Proteomes" id="UP000075243">
    <property type="component" value="Chromosome 8"/>
</dbReference>